<dbReference type="PIRSF" id="PIRSF017617">
    <property type="entry name" value="Thr_aldolase"/>
    <property type="match status" value="1"/>
</dbReference>
<dbReference type="PANTHER" id="PTHR48097:SF9">
    <property type="entry name" value="L-THREONINE ALDOLASE"/>
    <property type="match status" value="1"/>
</dbReference>
<dbReference type="GO" id="GO:0006567">
    <property type="term" value="P:L-threonine catabolic process"/>
    <property type="evidence" value="ECO:0007669"/>
    <property type="project" value="TreeGrafter"/>
</dbReference>
<evidence type="ECO:0000256" key="2">
    <source>
        <dbReference type="ARBA" id="ARBA00006966"/>
    </source>
</evidence>
<dbReference type="InterPro" id="IPR015424">
    <property type="entry name" value="PyrdxlP-dep_Trfase"/>
</dbReference>
<dbReference type="FunFam" id="3.40.640.10:FF:000030">
    <property type="entry name" value="Low-specificity L-threonine aldolase"/>
    <property type="match status" value="1"/>
</dbReference>
<dbReference type="GO" id="GO:0006545">
    <property type="term" value="P:glycine biosynthetic process"/>
    <property type="evidence" value="ECO:0007669"/>
    <property type="project" value="TreeGrafter"/>
</dbReference>
<dbReference type="NCBIfam" id="NF007825">
    <property type="entry name" value="PRK10534.1"/>
    <property type="match status" value="1"/>
</dbReference>
<evidence type="ECO:0000313" key="7">
    <source>
        <dbReference type="EMBL" id="SNS33223.1"/>
    </source>
</evidence>
<dbReference type="RefSeq" id="WP_089282711.1">
    <property type="nucleotide sequence ID" value="NZ_FZOJ01000008.1"/>
</dbReference>
<dbReference type="EMBL" id="FZOJ01000008">
    <property type="protein sequence ID" value="SNS33223.1"/>
    <property type="molecule type" value="Genomic_DNA"/>
</dbReference>
<evidence type="ECO:0000256" key="3">
    <source>
        <dbReference type="ARBA" id="ARBA00022898"/>
    </source>
</evidence>
<dbReference type="InterPro" id="IPR001597">
    <property type="entry name" value="ArAA_b-elim_lyase/Thr_aldolase"/>
</dbReference>
<protein>
    <submittedName>
        <fullName evidence="7">L-threonine aldolase</fullName>
    </submittedName>
</protein>
<dbReference type="InterPro" id="IPR023603">
    <property type="entry name" value="Low_specificity_L-TA-like"/>
</dbReference>
<comment type="similarity">
    <text evidence="2">Belongs to the threonine aldolase family.</text>
</comment>
<dbReference type="SUPFAM" id="SSF53383">
    <property type="entry name" value="PLP-dependent transferases"/>
    <property type="match status" value="1"/>
</dbReference>
<dbReference type="Proteomes" id="UP000198304">
    <property type="component" value="Unassembled WGS sequence"/>
</dbReference>
<keyword evidence="8" id="KW-1185">Reference proteome</keyword>
<evidence type="ECO:0000259" key="6">
    <source>
        <dbReference type="Pfam" id="PF01212"/>
    </source>
</evidence>
<keyword evidence="3" id="KW-0663">Pyridoxal phosphate</keyword>
<feature type="modified residue" description="N6-(pyridoxal phosphate)lysine" evidence="5">
    <location>
        <position position="201"/>
    </location>
</feature>
<proteinExistence type="inferred from homology"/>
<evidence type="ECO:0000256" key="5">
    <source>
        <dbReference type="PIRSR" id="PIRSR017617-1"/>
    </source>
</evidence>
<dbReference type="AlphaFoldDB" id="A0A239DN81"/>
<feature type="domain" description="Aromatic amino acid beta-eliminating lyase/threonine aldolase" evidence="6">
    <location>
        <begin position="5"/>
        <end position="288"/>
    </location>
</feature>
<organism evidence="7 8">
    <name type="scientific">Anaerovirgula multivorans</name>
    <dbReference type="NCBI Taxonomy" id="312168"/>
    <lineage>
        <taxon>Bacteria</taxon>
        <taxon>Bacillati</taxon>
        <taxon>Bacillota</taxon>
        <taxon>Clostridia</taxon>
        <taxon>Peptostreptococcales</taxon>
        <taxon>Natronincolaceae</taxon>
        <taxon>Anaerovirgula</taxon>
    </lineage>
</organism>
<dbReference type="GO" id="GO:0008732">
    <property type="term" value="F:L-allo-threonine aldolase activity"/>
    <property type="evidence" value="ECO:0007669"/>
    <property type="project" value="TreeGrafter"/>
</dbReference>
<dbReference type="Gene3D" id="3.40.640.10">
    <property type="entry name" value="Type I PLP-dependent aspartate aminotransferase-like (Major domain)"/>
    <property type="match status" value="1"/>
</dbReference>
<keyword evidence="4" id="KW-0456">Lyase</keyword>
<gene>
    <name evidence="7" type="ORF">SAMN05446037_100827</name>
</gene>
<dbReference type="FunFam" id="3.90.1150.10:FF:000041">
    <property type="entry name" value="Low-specificity L-threonine aldolase"/>
    <property type="match status" value="1"/>
</dbReference>
<evidence type="ECO:0000256" key="4">
    <source>
        <dbReference type="ARBA" id="ARBA00023239"/>
    </source>
</evidence>
<name>A0A239DN81_9FIRM</name>
<sequence>MKKLDFRSDTVTLPTDKMFEKMVQAKLGDDVYGDDITTNELEALAADLLGKEAGLFVPTGTMGNLLAVMTHTTPGQEVILEESSHIYLYEVAGIARVANVQAKPIKGIEGIMNPSDIKNAIRKENIHFPETGLICLENTHNMAGGMAIPLTNMKEIYTLAKENNIPVHLDGARIFNAANYLNVEVKEIAQYVNSVMFCFSKGLGAPIGSMLVSTKDFINRARKFRKMLGGGMRQVGVIAAAASMALEEMTTRLEEDYQNAKLLAEKLNDIPNILVDVNKVHSNMINVDFSNTIFTTAQLIQLFQNKGLLANPRNDYVIRFVTHKDVSRQDVLDAVDIIKEIIS</sequence>
<dbReference type="NCBIfam" id="NF041359">
    <property type="entry name" value="GntG_guanitoxin"/>
    <property type="match status" value="1"/>
</dbReference>
<dbReference type="OrthoDB" id="9774495at2"/>
<dbReference type="Pfam" id="PF01212">
    <property type="entry name" value="Beta_elim_lyase"/>
    <property type="match status" value="1"/>
</dbReference>
<dbReference type="PANTHER" id="PTHR48097">
    <property type="entry name" value="L-THREONINE ALDOLASE-RELATED"/>
    <property type="match status" value="1"/>
</dbReference>
<evidence type="ECO:0000256" key="1">
    <source>
        <dbReference type="ARBA" id="ARBA00001933"/>
    </source>
</evidence>
<comment type="cofactor">
    <cofactor evidence="1">
        <name>pyridoxal 5'-phosphate</name>
        <dbReference type="ChEBI" id="CHEBI:597326"/>
    </cofactor>
</comment>
<dbReference type="Gene3D" id="3.90.1150.10">
    <property type="entry name" value="Aspartate Aminotransferase, domain 1"/>
    <property type="match status" value="1"/>
</dbReference>
<dbReference type="InterPro" id="IPR015421">
    <property type="entry name" value="PyrdxlP-dep_Trfase_major"/>
</dbReference>
<dbReference type="InterPro" id="IPR015422">
    <property type="entry name" value="PyrdxlP-dep_Trfase_small"/>
</dbReference>
<dbReference type="CDD" id="cd06502">
    <property type="entry name" value="TA_like"/>
    <property type="match status" value="1"/>
</dbReference>
<reference evidence="8" key="1">
    <citation type="submission" date="2017-06" db="EMBL/GenBank/DDBJ databases">
        <authorList>
            <person name="Varghese N."/>
            <person name="Submissions S."/>
        </authorList>
    </citation>
    <scope>NUCLEOTIDE SEQUENCE [LARGE SCALE GENOMIC DNA]</scope>
    <source>
        <strain evidence="8">SCA</strain>
    </source>
</reference>
<dbReference type="GO" id="GO:0005829">
    <property type="term" value="C:cytosol"/>
    <property type="evidence" value="ECO:0007669"/>
    <property type="project" value="TreeGrafter"/>
</dbReference>
<accession>A0A239DN81</accession>
<evidence type="ECO:0000313" key="8">
    <source>
        <dbReference type="Proteomes" id="UP000198304"/>
    </source>
</evidence>